<evidence type="ECO:0000256" key="1">
    <source>
        <dbReference type="SAM" id="MobiDB-lite"/>
    </source>
</evidence>
<accession>A0A0L7CX92</accession>
<proteinExistence type="predicted"/>
<dbReference type="RefSeq" id="WP_003828132.1">
    <property type="nucleotide sequence ID" value="NZ_AVQC01000015.1"/>
</dbReference>
<dbReference type="PATRIC" id="fig|1365964.3.peg.1640"/>
<sequence>MTAKKYLDALADENGPAPSNPPIAAFSGKEAADFAAMLMDDSVPAADMFAAMKTAGRRGRPAAQEKREKSVQERFRLPESWSSYIDHAAKRDGFANKSDYLRSLVMADAEAHHEERRLQLA</sequence>
<dbReference type="GeneID" id="29240834"/>
<organism evidence="2 3">
    <name type="scientific">Bifidobacterium breve MCC 1114</name>
    <dbReference type="NCBI Taxonomy" id="1365964"/>
    <lineage>
        <taxon>Bacteria</taxon>
        <taxon>Bacillati</taxon>
        <taxon>Actinomycetota</taxon>
        <taxon>Actinomycetes</taxon>
        <taxon>Bifidobacteriales</taxon>
        <taxon>Bifidobacteriaceae</taxon>
        <taxon>Bifidobacterium</taxon>
    </lineage>
</organism>
<dbReference type="AlphaFoldDB" id="A0A0L7CX92"/>
<name>A0A0L7CX92_BIFBR</name>
<dbReference type="EMBL" id="AVQC01000015">
    <property type="protein sequence ID" value="KOA64357.1"/>
    <property type="molecule type" value="Genomic_DNA"/>
</dbReference>
<feature type="region of interest" description="Disordered" evidence="1">
    <location>
        <begin position="1"/>
        <end position="22"/>
    </location>
</feature>
<evidence type="ECO:0000313" key="2">
    <source>
        <dbReference type="EMBL" id="KOA64357.1"/>
    </source>
</evidence>
<dbReference type="Proteomes" id="UP000036802">
    <property type="component" value="Unassembled WGS sequence"/>
</dbReference>
<reference evidence="2 3" key="1">
    <citation type="journal article" date="2015" name="Int J Genomics">
        <title>Comparative Genomics Revealed Genetic Diversity and Species/Strain-Level Differences in Carbohydrate Metabolism of Three Probiotic Bifidobacterial Species.</title>
        <authorList>
            <person name="Odamaki T."/>
            <person name="Horigome A."/>
            <person name="Sugahara H."/>
            <person name="Hashikura N."/>
            <person name="Minami J."/>
            <person name="Xiao J.Z."/>
            <person name="Abe F."/>
        </authorList>
    </citation>
    <scope>NUCLEOTIDE SEQUENCE [LARGE SCALE GENOMIC DNA]</scope>
    <source>
        <strain evidence="2 3">MCC 1114</strain>
    </source>
</reference>
<evidence type="ECO:0000313" key="3">
    <source>
        <dbReference type="Proteomes" id="UP000036802"/>
    </source>
</evidence>
<protein>
    <submittedName>
        <fullName evidence="2">Toxin-antitoxin system protein</fullName>
    </submittedName>
</protein>
<gene>
    <name evidence="2" type="ORF">BBM1114_08100</name>
</gene>
<comment type="caution">
    <text evidence="2">The sequence shown here is derived from an EMBL/GenBank/DDBJ whole genome shotgun (WGS) entry which is preliminary data.</text>
</comment>